<organism evidence="15 16">
    <name type="scientific">Helicovermis profundi</name>
    <dbReference type="NCBI Taxonomy" id="3065157"/>
    <lineage>
        <taxon>Bacteria</taxon>
        <taxon>Bacillati</taxon>
        <taxon>Bacillota</taxon>
        <taxon>Clostridia</taxon>
        <taxon>Helicovermis</taxon>
    </lineage>
</organism>
<comment type="similarity">
    <text evidence="2 12">Belongs to the AIR synthase family.</text>
</comment>
<dbReference type="Proteomes" id="UP001321786">
    <property type="component" value="Chromosome"/>
</dbReference>
<evidence type="ECO:0000256" key="2">
    <source>
        <dbReference type="ARBA" id="ARBA00010280"/>
    </source>
</evidence>
<dbReference type="InterPro" id="IPR036921">
    <property type="entry name" value="PurM-like_N_sf"/>
</dbReference>
<keyword evidence="12" id="KW-0963">Cytoplasm</keyword>
<proteinExistence type="inferred from homology"/>
<dbReference type="Pfam" id="PF02769">
    <property type="entry name" value="AIRS_C"/>
    <property type="match status" value="1"/>
</dbReference>
<evidence type="ECO:0000256" key="3">
    <source>
        <dbReference type="ARBA" id="ARBA00013047"/>
    </source>
</evidence>
<evidence type="ECO:0000256" key="6">
    <source>
        <dbReference type="ARBA" id="ARBA00022741"/>
    </source>
</evidence>
<reference evidence="15 16" key="1">
    <citation type="submission" date="2023-08" db="EMBL/GenBank/DDBJ databases">
        <title>Helicovermis profunda gen. nov., sp. nov., a novel mesophilic, fermentative bacterium within the Bacillota from a deep-sea hydrothermal vent chimney.</title>
        <authorList>
            <person name="Miyazaki U."/>
            <person name="Mizutani D."/>
            <person name="Hashimoto Y."/>
            <person name="Tame A."/>
            <person name="Sawayama S."/>
            <person name="Miyazaki J."/>
            <person name="Takai K."/>
            <person name="Nakagawa S."/>
        </authorList>
    </citation>
    <scope>NUCLEOTIDE SEQUENCE [LARGE SCALE GENOMIC DNA]</scope>
    <source>
        <strain evidence="15 16">S502</strain>
    </source>
</reference>
<dbReference type="SUPFAM" id="SSF55326">
    <property type="entry name" value="PurM N-terminal domain-like"/>
    <property type="match status" value="1"/>
</dbReference>
<dbReference type="InterPro" id="IPR016188">
    <property type="entry name" value="PurM-like_N"/>
</dbReference>
<protein>
    <recommendedName>
        <fullName evidence="4 12">Phosphoribosylformylglycinamidine cyclo-ligase</fullName>
        <ecNumber evidence="3 12">6.3.3.1</ecNumber>
    </recommendedName>
    <alternativeName>
        <fullName evidence="9 12">AIR synthase</fullName>
    </alternativeName>
    <alternativeName>
        <fullName evidence="10 12">AIRS</fullName>
    </alternativeName>
    <alternativeName>
        <fullName evidence="8 12">Phosphoribosyl-aminoimidazole synthetase</fullName>
    </alternativeName>
</protein>
<gene>
    <name evidence="12 15" type="primary">purM</name>
    <name evidence="15" type="ORF">HLPR_07480</name>
</gene>
<evidence type="ECO:0000256" key="1">
    <source>
        <dbReference type="ARBA" id="ARBA00004686"/>
    </source>
</evidence>
<keyword evidence="6 12" id="KW-0547">Nucleotide-binding</keyword>
<sequence length="345" mass="37628">MSANRDEYKKAGVNVEEGYKAVTLMKDHVKKTFNNNVLMGLGSFGGMFDLSFIHEEGIKKPVLISGTDGVGTKLKVAFELDKHDTVGIDLVAMCVNDILCHGAKPLFFLDYIATGKLEAEKAESIVKGVTDGCLMSGLALIGGETAEMPGFYSENEYDLAGFTVGIVDKDKIVNGANIDAGDVIIGLPSSGVHSNGFSLVRKILNDNNIDFNTKFKNTDKTFGQVLLEPTRIYYKEVKTLLDKVNVKGMVHITGGGFYENIPRVLPKGMGAKIDKNSWNKPEIFDELKRLNNIDDNNMYATFNMGIGYMVIVSKGESLKAIEALKNENLLGYIIGEVVSEEGVSL</sequence>
<dbReference type="GO" id="GO:0046084">
    <property type="term" value="P:adenine biosynthetic process"/>
    <property type="evidence" value="ECO:0007669"/>
    <property type="project" value="TreeGrafter"/>
</dbReference>
<dbReference type="FunFam" id="3.30.1330.10:FF:000001">
    <property type="entry name" value="Phosphoribosylformylglycinamidine cyclo-ligase"/>
    <property type="match status" value="1"/>
</dbReference>
<evidence type="ECO:0000259" key="13">
    <source>
        <dbReference type="Pfam" id="PF00586"/>
    </source>
</evidence>
<evidence type="ECO:0000259" key="14">
    <source>
        <dbReference type="Pfam" id="PF02769"/>
    </source>
</evidence>
<comment type="subcellular location">
    <subcellularLocation>
        <location evidence="12">Cytoplasm</location>
    </subcellularLocation>
</comment>
<dbReference type="InterPro" id="IPR010918">
    <property type="entry name" value="PurM-like_C_dom"/>
</dbReference>
<dbReference type="FunFam" id="3.90.650.10:FF:000001">
    <property type="entry name" value="Phosphoribosylformylglycinamidine cyclo-ligase"/>
    <property type="match status" value="1"/>
</dbReference>
<dbReference type="AlphaFoldDB" id="A0AAU9E710"/>
<evidence type="ECO:0000256" key="4">
    <source>
        <dbReference type="ARBA" id="ARBA00020367"/>
    </source>
</evidence>
<dbReference type="InterPro" id="IPR004733">
    <property type="entry name" value="PurM_cligase"/>
</dbReference>
<dbReference type="Gene3D" id="3.30.1330.10">
    <property type="entry name" value="PurM-like, N-terminal domain"/>
    <property type="match status" value="1"/>
</dbReference>
<dbReference type="PANTHER" id="PTHR10520:SF12">
    <property type="entry name" value="TRIFUNCTIONAL PURINE BIOSYNTHETIC PROTEIN ADENOSINE-3"/>
    <property type="match status" value="1"/>
</dbReference>
<dbReference type="HAMAP" id="MF_00741">
    <property type="entry name" value="AIRS"/>
    <property type="match status" value="1"/>
</dbReference>
<evidence type="ECO:0000313" key="15">
    <source>
        <dbReference type="EMBL" id="BEP28417.1"/>
    </source>
</evidence>
<keyword evidence="5 12" id="KW-0436">Ligase</keyword>
<evidence type="ECO:0000256" key="5">
    <source>
        <dbReference type="ARBA" id="ARBA00022598"/>
    </source>
</evidence>
<dbReference type="InterPro" id="IPR036676">
    <property type="entry name" value="PurM-like_C_sf"/>
</dbReference>
<dbReference type="KEGG" id="hprf:HLPR_07480"/>
<dbReference type="CDD" id="cd02196">
    <property type="entry name" value="PurM"/>
    <property type="match status" value="1"/>
</dbReference>
<comment type="catalytic activity">
    <reaction evidence="11 12">
        <text>2-formamido-N(1)-(5-O-phospho-beta-D-ribosyl)acetamidine + ATP = 5-amino-1-(5-phospho-beta-D-ribosyl)imidazole + ADP + phosphate + H(+)</text>
        <dbReference type="Rhea" id="RHEA:23032"/>
        <dbReference type="ChEBI" id="CHEBI:15378"/>
        <dbReference type="ChEBI" id="CHEBI:30616"/>
        <dbReference type="ChEBI" id="CHEBI:43474"/>
        <dbReference type="ChEBI" id="CHEBI:137981"/>
        <dbReference type="ChEBI" id="CHEBI:147287"/>
        <dbReference type="ChEBI" id="CHEBI:456216"/>
        <dbReference type="EC" id="6.3.3.1"/>
    </reaction>
</comment>
<evidence type="ECO:0000256" key="8">
    <source>
        <dbReference type="ARBA" id="ARBA00031908"/>
    </source>
</evidence>
<dbReference type="EC" id="6.3.3.1" evidence="3 12"/>
<evidence type="ECO:0000256" key="9">
    <source>
        <dbReference type="ARBA" id="ARBA00032931"/>
    </source>
</evidence>
<evidence type="ECO:0000256" key="7">
    <source>
        <dbReference type="ARBA" id="ARBA00022840"/>
    </source>
</evidence>
<feature type="domain" description="PurM-like N-terminal" evidence="13">
    <location>
        <begin position="63"/>
        <end position="167"/>
    </location>
</feature>
<dbReference type="EMBL" id="AP028654">
    <property type="protein sequence ID" value="BEP28417.1"/>
    <property type="molecule type" value="Genomic_DNA"/>
</dbReference>
<dbReference type="GO" id="GO:0005524">
    <property type="term" value="F:ATP binding"/>
    <property type="evidence" value="ECO:0007669"/>
    <property type="project" value="UniProtKB-KW"/>
</dbReference>
<evidence type="ECO:0000256" key="11">
    <source>
        <dbReference type="ARBA" id="ARBA00049057"/>
    </source>
</evidence>
<evidence type="ECO:0000313" key="16">
    <source>
        <dbReference type="Proteomes" id="UP001321786"/>
    </source>
</evidence>
<dbReference type="GO" id="GO:0005829">
    <property type="term" value="C:cytosol"/>
    <property type="evidence" value="ECO:0007669"/>
    <property type="project" value="TreeGrafter"/>
</dbReference>
<dbReference type="Gene3D" id="3.90.650.10">
    <property type="entry name" value="PurM-like C-terminal domain"/>
    <property type="match status" value="1"/>
</dbReference>
<keyword evidence="16" id="KW-1185">Reference proteome</keyword>
<keyword evidence="7 12" id="KW-0067">ATP-binding</keyword>
<keyword evidence="12" id="KW-0658">Purine biosynthesis</keyword>
<dbReference type="GO" id="GO:0006189">
    <property type="term" value="P:'de novo' IMP biosynthetic process"/>
    <property type="evidence" value="ECO:0007669"/>
    <property type="project" value="UniProtKB-UniRule"/>
</dbReference>
<dbReference type="PANTHER" id="PTHR10520">
    <property type="entry name" value="TRIFUNCTIONAL PURINE BIOSYNTHETIC PROTEIN ADENOSINE-3-RELATED"/>
    <property type="match status" value="1"/>
</dbReference>
<dbReference type="Pfam" id="PF00586">
    <property type="entry name" value="AIRS"/>
    <property type="match status" value="1"/>
</dbReference>
<comment type="pathway">
    <text evidence="1 12">Purine metabolism; IMP biosynthesis via de novo pathway; 5-amino-1-(5-phospho-D-ribosyl)imidazole from N(2)-formyl-N(1)-(5-phospho-D-ribosyl)glycinamide: step 2/2.</text>
</comment>
<dbReference type="RefSeq" id="WP_338536738.1">
    <property type="nucleotide sequence ID" value="NZ_AP028654.1"/>
</dbReference>
<feature type="domain" description="PurM-like C-terminal" evidence="14">
    <location>
        <begin position="180"/>
        <end position="344"/>
    </location>
</feature>
<dbReference type="NCBIfam" id="TIGR00878">
    <property type="entry name" value="purM"/>
    <property type="match status" value="1"/>
</dbReference>
<evidence type="ECO:0000256" key="12">
    <source>
        <dbReference type="HAMAP-Rule" id="MF_00741"/>
    </source>
</evidence>
<dbReference type="GO" id="GO:0004637">
    <property type="term" value="F:phosphoribosylamine-glycine ligase activity"/>
    <property type="evidence" value="ECO:0007669"/>
    <property type="project" value="TreeGrafter"/>
</dbReference>
<dbReference type="GO" id="GO:0004641">
    <property type="term" value="F:phosphoribosylformylglycinamidine cyclo-ligase activity"/>
    <property type="evidence" value="ECO:0007669"/>
    <property type="project" value="UniProtKB-UniRule"/>
</dbReference>
<accession>A0AAU9E710</accession>
<dbReference type="SUPFAM" id="SSF56042">
    <property type="entry name" value="PurM C-terminal domain-like"/>
    <property type="match status" value="1"/>
</dbReference>
<evidence type="ECO:0000256" key="10">
    <source>
        <dbReference type="ARBA" id="ARBA00033093"/>
    </source>
</evidence>
<name>A0AAU9E710_9FIRM</name>